<accession>A0A1X0JRE7</accession>
<dbReference type="STRING" id="75922.BST47_15835"/>
<comment type="caution">
    <text evidence="2">The sequence shown here is derived from an EMBL/GenBank/DDBJ whole genome shotgun (WGS) entry which is preliminary data.</text>
</comment>
<dbReference type="Pfam" id="PF00753">
    <property type="entry name" value="Lactamase_B"/>
    <property type="match status" value="1"/>
</dbReference>
<evidence type="ECO:0000313" key="2">
    <source>
        <dbReference type="EMBL" id="ORB64757.1"/>
    </source>
</evidence>
<keyword evidence="3" id="KW-1185">Reference proteome</keyword>
<dbReference type="AlphaFoldDB" id="A0A1X0JRE7"/>
<dbReference type="SUPFAM" id="SSF56281">
    <property type="entry name" value="Metallo-hydrolase/oxidoreductase"/>
    <property type="match status" value="1"/>
</dbReference>
<evidence type="ECO:0000259" key="1">
    <source>
        <dbReference type="Pfam" id="PF00753"/>
    </source>
</evidence>
<proteinExistence type="predicted"/>
<feature type="domain" description="Metallo-beta-lactamase" evidence="1">
    <location>
        <begin position="51"/>
        <end position="136"/>
    </location>
</feature>
<name>A0A1X0JRE7_9MYCO</name>
<dbReference type="PANTHER" id="PTHR30619:SF1">
    <property type="entry name" value="RECOMBINATION PROTEIN 2"/>
    <property type="match status" value="1"/>
</dbReference>
<sequence>MKPLPLDDDRLTAGDFVDAVRDDDLVYFCLSVGDADAQVIVLPVGPDGIRRVIVVDAGVTDKVIDLLDTLEQAGLISFANPADATIALVVATHPHHDHIAGMAQLFQARGEHVAEVWEPGFFHTAASYQNMLREIGTLTNIVYTQPTSGMHRFFGQVAVTVLSPSIHLRNRFDTYGVEINDSSISLRIEHPARALADLASLGGQSNWAANPASATLILGGDAQTLSWSFVATDFPFLAASGSPQARAIAAATGNRDLLSASVFKVSHHASKHGVNLELVERIRPAITLVSSTASGTKYGFPHTVSQEAIREALDPVASKLNPATGLPKDHKSDAELRIFYTSDTTTASGSPDAGSFGLLLRGRRRELWRFGDRPTQSVDFSRAKLWI</sequence>
<dbReference type="PANTHER" id="PTHR30619">
    <property type="entry name" value="DNA INTERNALIZATION/COMPETENCE PROTEIN COMEC/REC2"/>
    <property type="match status" value="1"/>
</dbReference>
<dbReference type="Gene3D" id="3.60.15.10">
    <property type="entry name" value="Ribonuclease Z/Hydroxyacylglutathione hydrolase-like"/>
    <property type="match status" value="1"/>
</dbReference>
<gene>
    <name evidence="2" type="ORF">BST47_15835</name>
</gene>
<protein>
    <recommendedName>
        <fullName evidence="1">Metallo-beta-lactamase domain-containing protein</fullName>
    </recommendedName>
</protein>
<dbReference type="RefSeq" id="WP_165799799.1">
    <property type="nucleotide sequence ID" value="NZ_MVIM01000007.1"/>
</dbReference>
<organism evidence="2 3">
    <name type="scientific">Mycolicibacterium tusciae</name>
    <dbReference type="NCBI Taxonomy" id="75922"/>
    <lineage>
        <taxon>Bacteria</taxon>
        <taxon>Bacillati</taxon>
        <taxon>Actinomycetota</taxon>
        <taxon>Actinomycetes</taxon>
        <taxon>Mycobacteriales</taxon>
        <taxon>Mycobacteriaceae</taxon>
        <taxon>Mycolicibacterium</taxon>
    </lineage>
</organism>
<dbReference type="Proteomes" id="UP000192411">
    <property type="component" value="Unassembled WGS sequence"/>
</dbReference>
<dbReference type="EMBL" id="MVIM01000007">
    <property type="protein sequence ID" value="ORB64757.1"/>
    <property type="molecule type" value="Genomic_DNA"/>
</dbReference>
<dbReference type="InterPro" id="IPR052159">
    <property type="entry name" value="Competence_DNA_uptake"/>
</dbReference>
<dbReference type="InterPro" id="IPR036866">
    <property type="entry name" value="RibonucZ/Hydroxyglut_hydro"/>
</dbReference>
<reference evidence="2 3" key="1">
    <citation type="submission" date="2017-02" db="EMBL/GenBank/DDBJ databases">
        <title>The new phylogeny of genus Mycobacterium.</title>
        <authorList>
            <person name="Tortoli E."/>
            <person name="Trovato A."/>
            <person name="Cirillo D.M."/>
        </authorList>
    </citation>
    <scope>NUCLEOTIDE SEQUENCE [LARGE SCALE GENOMIC DNA]</scope>
    <source>
        <strain evidence="2 3">DSM 44338</strain>
    </source>
</reference>
<evidence type="ECO:0000313" key="3">
    <source>
        <dbReference type="Proteomes" id="UP000192411"/>
    </source>
</evidence>
<dbReference type="InterPro" id="IPR001279">
    <property type="entry name" value="Metallo-B-lactamas"/>
</dbReference>